<evidence type="ECO:0000313" key="3">
    <source>
        <dbReference type="EMBL" id="CYV71644.1"/>
    </source>
</evidence>
<dbReference type="SUPFAM" id="SSF46894">
    <property type="entry name" value="C-terminal effector domain of the bipartite response regulators"/>
    <property type="match status" value="1"/>
</dbReference>
<protein>
    <submittedName>
        <fullName evidence="3">Uncharacterized protein</fullName>
    </submittedName>
</protein>
<evidence type="ECO:0000256" key="2">
    <source>
        <dbReference type="ARBA" id="ARBA00023163"/>
    </source>
</evidence>
<gene>
    <name evidence="3" type="ORF">ERS132452_00647</name>
</gene>
<dbReference type="EMBL" id="FIIN01000003">
    <property type="protein sequence ID" value="CYV71644.1"/>
    <property type="molecule type" value="Genomic_DNA"/>
</dbReference>
<organism evidence="3 4">
    <name type="scientific">Streptococcus suis</name>
    <dbReference type="NCBI Taxonomy" id="1307"/>
    <lineage>
        <taxon>Bacteria</taxon>
        <taxon>Bacillati</taxon>
        <taxon>Bacillota</taxon>
        <taxon>Bacilli</taxon>
        <taxon>Lactobacillales</taxon>
        <taxon>Streptococcaceae</taxon>
        <taxon>Streptococcus</taxon>
    </lineage>
</organism>
<keyword evidence="1" id="KW-0805">Transcription regulation</keyword>
<evidence type="ECO:0000313" key="4">
    <source>
        <dbReference type="Proteomes" id="UP000071765"/>
    </source>
</evidence>
<dbReference type="AlphaFoldDB" id="A0A116MXW8"/>
<keyword evidence="2" id="KW-0804">Transcription</keyword>
<sequence length="189" mass="22325">MKSCLKSTEGTISKYENWSEDDDIYLELANNDKESTLQEVADFLGRSRNAIDARLNHLRKNYNLKNMKHIWTDEEVEELKVLYPQKSSYYLANYFRTSRFSILKKAERLGLTGNGKRVSIKHLDNEVKRLCNEGRTRKEIASDLNIPYETVKKYIWKNNIPCKNSETSAGWLKYHRQQNQIHYAERGNR</sequence>
<proteinExistence type="predicted"/>
<dbReference type="GO" id="GO:0006355">
    <property type="term" value="P:regulation of DNA-templated transcription"/>
    <property type="evidence" value="ECO:0007669"/>
    <property type="project" value="InterPro"/>
</dbReference>
<reference evidence="3 4" key="1">
    <citation type="submission" date="2016-02" db="EMBL/GenBank/DDBJ databases">
        <authorList>
            <consortium name="Pathogen Informatics"/>
        </authorList>
    </citation>
    <scope>NUCLEOTIDE SEQUENCE [LARGE SCALE GENOMIC DNA]</scope>
    <source>
        <strain evidence="3 4">LSS90</strain>
    </source>
</reference>
<dbReference type="GO" id="GO:0003677">
    <property type="term" value="F:DNA binding"/>
    <property type="evidence" value="ECO:0007669"/>
    <property type="project" value="InterPro"/>
</dbReference>
<dbReference type="Proteomes" id="UP000071765">
    <property type="component" value="Unassembled WGS sequence"/>
</dbReference>
<accession>A0A116MXW8</accession>
<dbReference type="RefSeq" id="WP_153597331.1">
    <property type="nucleotide sequence ID" value="NZ_CEDG01000011.1"/>
</dbReference>
<dbReference type="InterPro" id="IPR016032">
    <property type="entry name" value="Sig_transdc_resp-reg_C-effctor"/>
</dbReference>
<evidence type="ECO:0000256" key="1">
    <source>
        <dbReference type="ARBA" id="ARBA00023015"/>
    </source>
</evidence>
<name>A0A116MXW8_STRSU</name>